<keyword evidence="2" id="KW-1185">Reference proteome</keyword>
<gene>
    <name evidence="1" type="ORF">HICCMSTLAB_LOCUS11224</name>
</gene>
<protein>
    <submittedName>
        <fullName evidence="1">Uncharacterized protein</fullName>
    </submittedName>
</protein>
<evidence type="ECO:0000313" key="2">
    <source>
        <dbReference type="Proteomes" id="UP000786811"/>
    </source>
</evidence>
<dbReference type="OrthoDB" id="7667520at2759"/>
<evidence type="ECO:0000313" key="1">
    <source>
        <dbReference type="EMBL" id="CAG5102868.1"/>
    </source>
</evidence>
<comment type="caution">
    <text evidence="1">The sequence shown here is derived from an EMBL/GenBank/DDBJ whole genome shotgun (WGS) entry which is preliminary data.</text>
</comment>
<proteinExistence type="predicted"/>
<feature type="non-terminal residue" evidence="1">
    <location>
        <position position="1"/>
    </location>
</feature>
<dbReference type="AlphaFoldDB" id="A0A8J2MR35"/>
<dbReference type="EMBL" id="CAJNRD030001123">
    <property type="protein sequence ID" value="CAG5102868.1"/>
    <property type="molecule type" value="Genomic_DNA"/>
</dbReference>
<reference evidence="1" key="1">
    <citation type="submission" date="2021-04" db="EMBL/GenBank/DDBJ databases">
        <authorList>
            <person name="Chebbi M.A.C M."/>
        </authorList>
    </citation>
    <scope>NUCLEOTIDE SEQUENCE</scope>
</reference>
<name>A0A8J2MR35_COTCN</name>
<organism evidence="1 2">
    <name type="scientific">Cotesia congregata</name>
    <name type="common">Parasitoid wasp</name>
    <name type="synonym">Apanteles congregatus</name>
    <dbReference type="NCBI Taxonomy" id="51543"/>
    <lineage>
        <taxon>Eukaryota</taxon>
        <taxon>Metazoa</taxon>
        <taxon>Ecdysozoa</taxon>
        <taxon>Arthropoda</taxon>
        <taxon>Hexapoda</taxon>
        <taxon>Insecta</taxon>
        <taxon>Pterygota</taxon>
        <taxon>Neoptera</taxon>
        <taxon>Endopterygota</taxon>
        <taxon>Hymenoptera</taxon>
        <taxon>Apocrita</taxon>
        <taxon>Ichneumonoidea</taxon>
        <taxon>Braconidae</taxon>
        <taxon>Microgastrinae</taxon>
        <taxon>Cotesia</taxon>
    </lineage>
</organism>
<accession>A0A8J2MR35</accession>
<dbReference type="Proteomes" id="UP000786811">
    <property type="component" value="Unassembled WGS sequence"/>
</dbReference>
<sequence length="347" mass="39485">MSENSLNSVYLLGAVHNNLPSRKLPKNGDVLNYFMFKHKILKKTVTECAAEIIDEVQEIWSDMNTPLIKHQHALKKMEMLFTEWRNLDKSRLKKHSEFHLLKIKKFTDKLNELFDVRLKKDISHDSCPEKLFSLVRRSKGRLTPIPDDVEDESFPLEPIENDIDENVLSQALSDTSISFEELSRSSSSSCSRASKRTISNFEDELPQSSHENKIDIMTPELSSALDRSNVSSRNAAYIVIAVAKSLGHDPNKINVSHRSIHRDRNKMRKMMATDIKNNNSAIQNLVLHWDGKLLSDCGGTQKVDRLPIVLSGLNYEQLLAVPKLNSGTGFNQAHSIVAELKRWDIVN</sequence>